<evidence type="ECO:0000313" key="1">
    <source>
        <dbReference type="EMBL" id="MCH4296473.1"/>
    </source>
</evidence>
<dbReference type="EMBL" id="JAKUDL010000011">
    <property type="protein sequence ID" value="MCH4296473.1"/>
    <property type="molecule type" value="Genomic_DNA"/>
</dbReference>
<organism evidence="1 2">
    <name type="scientific">Shewanella zhuhaiensis</name>
    <dbReference type="NCBI Taxonomy" id="2919576"/>
    <lineage>
        <taxon>Bacteria</taxon>
        <taxon>Pseudomonadati</taxon>
        <taxon>Pseudomonadota</taxon>
        <taxon>Gammaproteobacteria</taxon>
        <taxon>Alteromonadales</taxon>
        <taxon>Shewanellaceae</taxon>
        <taxon>Shewanella</taxon>
    </lineage>
</organism>
<name>A0AAJ1BKX0_9GAMM</name>
<keyword evidence="2" id="KW-1185">Reference proteome</keyword>
<dbReference type="AlphaFoldDB" id="A0AAJ1BKX0"/>
<accession>A0AAJ1BKX0</accession>
<evidence type="ECO:0000313" key="2">
    <source>
        <dbReference type="Proteomes" id="UP001297581"/>
    </source>
</evidence>
<dbReference type="Proteomes" id="UP001297581">
    <property type="component" value="Unassembled WGS sequence"/>
</dbReference>
<gene>
    <name evidence="1" type="ORF">MJ923_19395</name>
</gene>
<reference evidence="1 2" key="1">
    <citation type="submission" date="2022-02" db="EMBL/GenBank/DDBJ databases">
        <title>The genome sequence of Shewanella sp. 3B26.</title>
        <authorList>
            <person name="Du J."/>
        </authorList>
    </citation>
    <scope>NUCLEOTIDE SEQUENCE [LARGE SCALE GENOMIC DNA]</scope>
    <source>
        <strain evidence="1 2">3B26</strain>
    </source>
</reference>
<dbReference type="RefSeq" id="WP_240592507.1">
    <property type="nucleotide sequence ID" value="NZ_JAKUDL010000011.1"/>
</dbReference>
<sequence length="116" mass="13028">MRGWIILAALAGGLYYLYTETDKLDEPIAETQAVLKKIERKLDSLTGTQIIRVDGRLQKLKAEIGERLSSTELSEFDAVLTDKNSVIDFKTEYCGSANATHPVFDKENLQFICDNL</sequence>
<proteinExistence type="predicted"/>
<comment type="caution">
    <text evidence="1">The sequence shown here is derived from an EMBL/GenBank/DDBJ whole genome shotgun (WGS) entry which is preliminary data.</text>
</comment>
<protein>
    <submittedName>
        <fullName evidence="1">Uncharacterized protein</fullName>
    </submittedName>
</protein>